<accession>A0A8H4AW67</accession>
<evidence type="ECO:0000313" key="2">
    <source>
        <dbReference type="Proteomes" id="UP000439903"/>
    </source>
</evidence>
<dbReference type="OrthoDB" id="10623787at2759"/>
<reference evidence="1 2" key="1">
    <citation type="journal article" date="2019" name="Environ. Microbiol.">
        <title>At the nexus of three kingdoms: the genome of the mycorrhizal fungus Gigaspora margarita provides insights into plant, endobacterial and fungal interactions.</title>
        <authorList>
            <person name="Venice F."/>
            <person name="Ghignone S."/>
            <person name="Salvioli di Fossalunga A."/>
            <person name="Amselem J."/>
            <person name="Novero M."/>
            <person name="Xianan X."/>
            <person name="Sedzielewska Toro K."/>
            <person name="Morin E."/>
            <person name="Lipzen A."/>
            <person name="Grigoriev I.V."/>
            <person name="Henrissat B."/>
            <person name="Martin F.M."/>
            <person name="Bonfante P."/>
        </authorList>
    </citation>
    <scope>NUCLEOTIDE SEQUENCE [LARGE SCALE GENOMIC DNA]</scope>
    <source>
        <strain evidence="1 2">BEG34</strain>
    </source>
</reference>
<dbReference type="EMBL" id="WTPW01000181">
    <property type="protein sequence ID" value="KAF0538420.1"/>
    <property type="molecule type" value="Genomic_DNA"/>
</dbReference>
<comment type="caution">
    <text evidence="1">The sequence shown here is derived from an EMBL/GenBank/DDBJ whole genome shotgun (WGS) entry which is preliminary data.</text>
</comment>
<dbReference type="AlphaFoldDB" id="A0A8H4AW67"/>
<keyword evidence="2" id="KW-1185">Reference proteome</keyword>
<gene>
    <name evidence="1" type="ORF">F8M41_007826</name>
</gene>
<sequence>MDYFIRTDQNLIDLIFKEKTLEKDSPLFKLRKRFLQARVLNFDIYNYFKDLEETTELVIDSEGEELKIDEPEKKIIKQLSKLPLSKLLDLQDISKLPFDQYQITKNTLFYVKQQNQLKPKIS</sequence>
<evidence type="ECO:0000313" key="1">
    <source>
        <dbReference type="EMBL" id="KAF0538420.1"/>
    </source>
</evidence>
<protein>
    <submittedName>
        <fullName evidence="1">Uncharacterized protein</fullName>
    </submittedName>
</protein>
<proteinExistence type="predicted"/>
<organism evidence="1 2">
    <name type="scientific">Gigaspora margarita</name>
    <dbReference type="NCBI Taxonomy" id="4874"/>
    <lineage>
        <taxon>Eukaryota</taxon>
        <taxon>Fungi</taxon>
        <taxon>Fungi incertae sedis</taxon>
        <taxon>Mucoromycota</taxon>
        <taxon>Glomeromycotina</taxon>
        <taxon>Glomeromycetes</taxon>
        <taxon>Diversisporales</taxon>
        <taxon>Gigasporaceae</taxon>
        <taxon>Gigaspora</taxon>
    </lineage>
</organism>
<dbReference type="Proteomes" id="UP000439903">
    <property type="component" value="Unassembled WGS sequence"/>
</dbReference>
<name>A0A8H4AW67_GIGMA</name>